<keyword evidence="7" id="KW-0732">Signal</keyword>
<dbReference type="PANTHER" id="PTHR43343:SF3">
    <property type="entry name" value="PROTEASE DO-LIKE 8, CHLOROPLASTIC"/>
    <property type="match status" value="1"/>
</dbReference>
<dbReference type="InterPro" id="IPR051201">
    <property type="entry name" value="Chloro_Bact_Ser_Proteases"/>
</dbReference>
<dbReference type="PRINTS" id="PR00834">
    <property type="entry name" value="PROTEASES2C"/>
</dbReference>
<keyword evidence="9" id="KW-0574">Periplasm</keyword>
<gene>
    <name evidence="17" type="ORF">A1OE_1485</name>
</gene>
<keyword evidence="11" id="KW-0720">Serine protease</keyword>
<dbReference type="eggNOG" id="COG0265">
    <property type="taxonomic scope" value="Bacteria"/>
</dbReference>
<evidence type="ECO:0000256" key="3">
    <source>
        <dbReference type="ARBA" id="ARBA00010541"/>
    </source>
</evidence>
<evidence type="ECO:0000256" key="4">
    <source>
        <dbReference type="ARBA" id="ARBA00013035"/>
    </source>
</evidence>
<feature type="active site" description="Charge relay system" evidence="14">
    <location>
        <position position="162"/>
    </location>
</feature>
<keyword evidence="8" id="KW-0677">Repeat</keyword>
<reference evidence="17 18" key="1">
    <citation type="journal article" date="2012" name="Proc. Natl. Acad. Sci. U.S.A.">
        <title>Genome streamlining and chemical defense in a coral reef symbiosis.</title>
        <authorList>
            <person name="Kwan J.C."/>
            <person name="Donia M.S."/>
            <person name="Han A.W."/>
            <person name="Hirose E."/>
            <person name="Haygood M.G."/>
            <person name="Schmidt E.W."/>
        </authorList>
    </citation>
    <scope>NUCLEOTIDE SEQUENCE [LARGE SCALE GENOMIC DNA]</scope>
    <source>
        <strain evidence="17 18">L2</strain>
    </source>
</reference>
<evidence type="ECO:0000256" key="6">
    <source>
        <dbReference type="ARBA" id="ARBA00022670"/>
    </source>
</evidence>
<dbReference type="InterPro" id="IPR001940">
    <property type="entry name" value="Peptidase_S1C"/>
</dbReference>
<feature type="binding site" evidence="15">
    <location>
        <begin position="234"/>
        <end position="236"/>
    </location>
    <ligand>
        <name>substrate</name>
    </ligand>
</feature>
<dbReference type="KEGG" id="thal:A1OE_1485"/>
<dbReference type="Pfam" id="PF13365">
    <property type="entry name" value="Trypsin_2"/>
    <property type="match status" value="1"/>
</dbReference>
<dbReference type="PROSITE" id="PS50106">
    <property type="entry name" value="PDZ"/>
    <property type="match status" value="2"/>
</dbReference>
<dbReference type="InterPro" id="IPR036034">
    <property type="entry name" value="PDZ_sf"/>
</dbReference>
<dbReference type="NCBIfam" id="TIGR02037">
    <property type="entry name" value="degP_htrA_DO"/>
    <property type="match status" value="1"/>
</dbReference>
<dbReference type="GO" id="GO:0006508">
    <property type="term" value="P:proteolysis"/>
    <property type="evidence" value="ECO:0007669"/>
    <property type="project" value="UniProtKB-KW"/>
</dbReference>
<sequence length="486" mass="51977">MFMRCFRILARTYNVRSTIALFVAIMLIQTFSFPNFAEADNKFTSSFAELVNKAKPAVVTILTKTTTNSGAPPPITGQQVPDLPPGHPLHDFFDKFFGGWPPMGQPQQPRDSHGLGSGFIVDPSGTIVTNNHVIDGAEEIKVLLDDGTELEATLNGRDSNTDVAVLKVSSNKPLPTVPWGNSDMLEVGDWVIAIGNPFGLGGTVTSGIVSARGRDIHAGPYDDFIQIDAAINRGNSGGPLFNIDGQVVGMNTAIFSPNGANIGLGFSVPSNQARAVVSEILEHGAVERGFIGVRIQPITADIATSLGLLSNKGALVADVDPSGPAGQGGLKVGDVILRCGKIKIEEVRDLTRAIANTDPGNQITLIVWRYGREREIKIRVNIYPKDDQLAQATTGISDSTVIKVPNLGITLSDEPQGAVILSVSPDSAEELRPGDIITAVGQDKVSKSRQVSEAINRAKSRNDKLVLLLVRRGDQQHYVTLQLLKK</sequence>
<organism evidence="17 18">
    <name type="scientific">Candidatus Endolissoclinum faulkneri L2</name>
    <dbReference type="NCBI Taxonomy" id="1193729"/>
    <lineage>
        <taxon>Bacteria</taxon>
        <taxon>Pseudomonadati</taxon>
        <taxon>Pseudomonadota</taxon>
        <taxon>Alphaproteobacteria</taxon>
        <taxon>Rhodospirillales</taxon>
        <taxon>Rhodospirillaceae</taxon>
        <taxon>Candidatus Endolissoclinum</taxon>
    </lineage>
</organism>
<dbReference type="GO" id="GO:0004252">
    <property type="term" value="F:serine-type endopeptidase activity"/>
    <property type="evidence" value="ECO:0007669"/>
    <property type="project" value="InterPro"/>
</dbReference>
<evidence type="ECO:0000259" key="16">
    <source>
        <dbReference type="PROSITE" id="PS50106"/>
    </source>
</evidence>
<evidence type="ECO:0000256" key="15">
    <source>
        <dbReference type="PIRSR" id="PIRSR611782-2"/>
    </source>
</evidence>
<evidence type="ECO:0000256" key="1">
    <source>
        <dbReference type="ARBA" id="ARBA00001772"/>
    </source>
</evidence>
<dbReference type="SUPFAM" id="SSF50494">
    <property type="entry name" value="Trypsin-like serine proteases"/>
    <property type="match status" value="1"/>
</dbReference>
<dbReference type="EMBL" id="CP003539">
    <property type="protein sequence ID" value="AFX99654.1"/>
    <property type="molecule type" value="Genomic_DNA"/>
</dbReference>
<comment type="subcellular location">
    <subcellularLocation>
        <location evidence="2">Periplasm</location>
    </subcellularLocation>
</comment>
<feature type="binding site" evidence="15">
    <location>
        <position position="132"/>
    </location>
    <ligand>
        <name>substrate</name>
    </ligand>
</feature>
<dbReference type="Pfam" id="PF13180">
    <property type="entry name" value="PDZ_2"/>
    <property type="match status" value="2"/>
</dbReference>
<dbReference type="STRING" id="1193729.A1OE_1485"/>
<dbReference type="Gene3D" id="2.40.10.120">
    <property type="match status" value="1"/>
</dbReference>
<dbReference type="EC" id="3.4.21.107" evidence="4"/>
<dbReference type="PATRIC" id="fig|1193729.4.peg.779"/>
<dbReference type="SMART" id="SM00228">
    <property type="entry name" value="PDZ"/>
    <property type="match status" value="2"/>
</dbReference>
<evidence type="ECO:0000256" key="12">
    <source>
        <dbReference type="ARBA" id="ARBA00023016"/>
    </source>
</evidence>
<dbReference type="Gene3D" id="2.30.42.10">
    <property type="match status" value="2"/>
</dbReference>
<evidence type="ECO:0000256" key="14">
    <source>
        <dbReference type="PIRSR" id="PIRSR611782-1"/>
    </source>
</evidence>
<dbReference type="CDD" id="cd10839">
    <property type="entry name" value="cpPDZ1_DegP-like"/>
    <property type="match status" value="1"/>
</dbReference>
<feature type="domain" description="PDZ" evidence="16">
    <location>
        <begin position="407"/>
        <end position="473"/>
    </location>
</feature>
<name>K7YSU8_9PROT</name>
<feature type="active site" description="Charge relay system" evidence="14">
    <location>
        <position position="132"/>
    </location>
</feature>
<dbReference type="InterPro" id="IPR001478">
    <property type="entry name" value="PDZ"/>
</dbReference>
<dbReference type="GO" id="GO:0042597">
    <property type="term" value="C:periplasmic space"/>
    <property type="evidence" value="ECO:0007669"/>
    <property type="project" value="UniProtKB-SubCell"/>
</dbReference>
<keyword evidence="18" id="KW-1185">Reference proteome</keyword>
<dbReference type="Proteomes" id="UP000010077">
    <property type="component" value="Chromosome"/>
</dbReference>
<dbReference type="AlphaFoldDB" id="K7YSU8"/>
<evidence type="ECO:0000256" key="13">
    <source>
        <dbReference type="ARBA" id="ARBA00032850"/>
    </source>
</evidence>
<evidence type="ECO:0000256" key="9">
    <source>
        <dbReference type="ARBA" id="ARBA00022764"/>
    </source>
</evidence>
<protein>
    <recommendedName>
        <fullName evidence="5">Probable periplasmic serine endoprotease DegP-like</fullName>
        <ecNumber evidence="4">3.4.21.107</ecNumber>
    </recommendedName>
    <alternativeName>
        <fullName evidence="13">Protease Do</fullName>
    </alternativeName>
</protein>
<evidence type="ECO:0000256" key="11">
    <source>
        <dbReference type="ARBA" id="ARBA00022825"/>
    </source>
</evidence>
<feature type="binding site" evidence="15">
    <location>
        <position position="162"/>
    </location>
    <ligand>
        <name>substrate</name>
    </ligand>
</feature>
<proteinExistence type="inferred from homology"/>
<evidence type="ECO:0000256" key="2">
    <source>
        <dbReference type="ARBA" id="ARBA00004418"/>
    </source>
</evidence>
<keyword evidence="12" id="KW-0346">Stress response</keyword>
<dbReference type="PANTHER" id="PTHR43343">
    <property type="entry name" value="PEPTIDASE S12"/>
    <property type="match status" value="1"/>
</dbReference>
<evidence type="ECO:0000256" key="5">
    <source>
        <dbReference type="ARBA" id="ARBA00013958"/>
    </source>
</evidence>
<evidence type="ECO:0000256" key="8">
    <source>
        <dbReference type="ARBA" id="ARBA00022737"/>
    </source>
</evidence>
<dbReference type="InterPro" id="IPR011782">
    <property type="entry name" value="Pept_S1C_Do"/>
</dbReference>
<dbReference type="SUPFAM" id="SSF50156">
    <property type="entry name" value="PDZ domain-like"/>
    <property type="match status" value="2"/>
</dbReference>
<evidence type="ECO:0000256" key="7">
    <source>
        <dbReference type="ARBA" id="ARBA00022729"/>
    </source>
</evidence>
<evidence type="ECO:0000313" key="18">
    <source>
        <dbReference type="Proteomes" id="UP000010077"/>
    </source>
</evidence>
<accession>K7YSU8</accession>
<feature type="active site" description="Charge relay system" evidence="14">
    <location>
        <position position="236"/>
    </location>
</feature>
<evidence type="ECO:0000313" key="17">
    <source>
        <dbReference type="EMBL" id="AFX99654.1"/>
    </source>
</evidence>
<dbReference type="HOGENOM" id="CLU_020120_1_0_5"/>
<comment type="similarity">
    <text evidence="3">Belongs to the peptidase S1C family.</text>
</comment>
<dbReference type="InterPro" id="IPR009003">
    <property type="entry name" value="Peptidase_S1_PA"/>
</dbReference>
<evidence type="ECO:0000256" key="10">
    <source>
        <dbReference type="ARBA" id="ARBA00022801"/>
    </source>
</evidence>
<feature type="domain" description="PDZ" evidence="16">
    <location>
        <begin position="292"/>
        <end position="371"/>
    </location>
</feature>
<keyword evidence="6 17" id="KW-0645">Protease</keyword>
<dbReference type="FunFam" id="2.40.10.120:FF:000007">
    <property type="entry name" value="Periplasmic serine endoprotease DegP-like"/>
    <property type="match status" value="1"/>
</dbReference>
<comment type="catalytic activity">
    <reaction evidence="1">
        <text>Acts on substrates that are at least partially unfolded. The cleavage site P1 residue is normally between a pair of hydrophobic residues, such as Val-|-Val.</text>
        <dbReference type="EC" id="3.4.21.107"/>
    </reaction>
</comment>
<keyword evidence="10 17" id="KW-0378">Hydrolase</keyword>